<accession>A0A918KNC3</accession>
<keyword evidence="5" id="KW-1185">Reference proteome</keyword>
<dbReference type="SUPFAM" id="SSF53474">
    <property type="entry name" value="alpha/beta-Hydrolases"/>
    <property type="match status" value="1"/>
</dbReference>
<dbReference type="InterPro" id="IPR050300">
    <property type="entry name" value="GDXG_lipolytic_enzyme"/>
</dbReference>
<dbReference type="Proteomes" id="UP000645555">
    <property type="component" value="Unassembled WGS sequence"/>
</dbReference>
<dbReference type="EMBL" id="BMWD01000014">
    <property type="protein sequence ID" value="GGX69628.1"/>
    <property type="molecule type" value="Genomic_DNA"/>
</dbReference>
<reference evidence="4" key="1">
    <citation type="journal article" date="2014" name="Int. J. Syst. Evol. Microbiol.">
        <title>Complete genome sequence of Corynebacterium casei LMG S-19264T (=DSM 44701T), isolated from a smear-ripened cheese.</title>
        <authorList>
            <consortium name="US DOE Joint Genome Institute (JGI-PGF)"/>
            <person name="Walter F."/>
            <person name="Albersmeier A."/>
            <person name="Kalinowski J."/>
            <person name="Ruckert C."/>
        </authorList>
    </citation>
    <scope>NUCLEOTIDE SEQUENCE</scope>
    <source>
        <strain evidence="4">JCM 4956</strain>
    </source>
</reference>
<organism evidence="4 5">
    <name type="scientific">Streptomyces fructofermentans</name>
    <dbReference type="NCBI Taxonomy" id="152141"/>
    <lineage>
        <taxon>Bacteria</taxon>
        <taxon>Bacillati</taxon>
        <taxon>Actinomycetota</taxon>
        <taxon>Actinomycetes</taxon>
        <taxon>Kitasatosporales</taxon>
        <taxon>Streptomycetaceae</taxon>
        <taxon>Streptomyces</taxon>
    </lineage>
</organism>
<dbReference type="GO" id="GO:0016787">
    <property type="term" value="F:hydrolase activity"/>
    <property type="evidence" value="ECO:0007669"/>
    <property type="project" value="UniProtKB-KW"/>
</dbReference>
<dbReference type="AlphaFoldDB" id="A0A918KNC3"/>
<keyword evidence="1" id="KW-0378">Hydrolase</keyword>
<sequence>MPDYTSPPRGPVPEQTVREGLEASVSESPPFVPDPVRGRAALEEAQSEALDRPAIDDRWVAVSAGPRHSVAVRIVRPRGVAGPLPATLYLHGTGWVFGSADTHDRLVRELAVGAQTALVFPEYTTAPEARYPIALEECYAVARWLANKGADHGIDPARLALVGDSAGGNMAAALTLLAKERGDVSFVQQVLFCPITDANFDTPSYRQFAEGEPPRRDTMQWFWDQYTADEAQRAEITASPLRATTEQLTGLPPALVITAEADVLRDEGEAYAAKLRAAGVPVTATRYSATTHDFVLLNALASTPAARAATAEAIAALRRAW</sequence>
<dbReference type="PANTHER" id="PTHR48081:SF8">
    <property type="entry name" value="ALPHA_BETA HYDROLASE FOLD-3 DOMAIN-CONTAINING PROTEIN-RELATED"/>
    <property type="match status" value="1"/>
</dbReference>
<dbReference type="Pfam" id="PF07859">
    <property type="entry name" value="Abhydrolase_3"/>
    <property type="match status" value="1"/>
</dbReference>
<dbReference type="PANTHER" id="PTHR48081">
    <property type="entry name" value="AB HYDROLASE SUPERFAMILY PROTEIN C4A8.06C"/>
    <property type="match status" value="1"/>
</dbReference>
<comment type="caution">
    <text evidence="4">The sequence shown here is derived from an EMBL/GenBank/DDBJ whole genome shotgun (WGS) entry which is preliminary data.</text>
</comment>
<dbReference type="Gene3D" id="3.40.50.1820">
    <property type="entry name" value="alpha/beta hydrolase"/>
    <property type="match status" value="1"/>
</dbReference>
<proteinExistence type="predicted"/>
<gene>
    <name evidence="4" type="primary">aes</name>
    <name evidence="4" type="ORF">GCM10010515_41600</name>
</gene>
<reference evidence="4" key="2">
    <citation type="submission" date="2020-09" db="EMBL/GenBank/DDBJ databases">
        <authorList>
            <person name="Sun Q."/>
            <person name="Ohkuma M."/>
        </authorList>
    </citation>
    <scope>NUCLEOTIDE SEQUENCE</scope>
    <source>
        <strain evidence="4">JCM 4956</strain>
    </source>
</reference>
<protein>
    <submittedName>
        <fullName evidence="4">Esterase</fullName>
    </submittedName>
</protein>
<evidence type="ECO:0000259" key="3">
    <source>
        <dbReference type="Pfam" id="PF07859"/>
    </source>
</evidence>
<evidence type="ECO:0000256" key="2">
    <source>
        <dbReference type="SAM" id="MobiDB-lite"/>
    </source>
</evidence>
<evidence type="ECO:0000256" key="1">
    <source>
        <dbReference type="ARBA" id="ARBA00022801"/>
    </source>
</evidence>
<feature type="domain" description="Alpha/beta hydrolase fold-3" evidence="3">
    <location>
        <begin position="88"/>
        <end position="295"/>
    </location>
</feature>
<dbReference type="InterPro" id="IPR013094">
    <property type="entry name" value="AB_hydrolase_3"/>
</dbReference>
<evidence type="ECO:0000313" key="4">
    <source>
        <dbReference type="EMBL" id="GGX69628.1"/>
    </source>
</evidence>
<evidence type="ECO:0000313" key="5">
    <source>
        <dbReference type="Proteomes" id="UP000645555"/>
    </source>
</evidence>
<name>A0A918KNC3_9ACTN</name>
<dbReference type="RefSeq" id="WP_190037048.1">
    <property type="nucleotide sequence ID" value="NZ_BMWD01000014.1"/>
</dbReference>
<dbReference type="InterPro" id="IPR029058">
    <property type="entry name" value="AB_hydrolase_fold"/>
</dbReference>
<feature type="region of interest" description="Disordered" evidence="2">
    <location>
        <begin position="1"/>
        <end position="36"/>
    </location>
</feature>